<keyword evidence="3 5" id="KW-0808">Transferase</keyword>
<comment type="function">
    <text evidence="3">Catalyzes the phosphorylation of the 3'-hydroxyl group of dephosphocoenzyme A to form coenzyme A.</text>
</comment>
<dbReference type="RefSeq" id="WP_275116978.1">
    <property type="nucleotide sequence ID" value="NZ_JAOTPO010000002.1"/>
</dbReference>
<keyword evidence="3" id="KW-0963">Cytoplasm</keyword>
<evidence type="ECO:0000256" key="1">
    <source>
        <dbReference type="ARBA" id="ARBA00022741"/>
    </source>
</evidence>
<proteinExistence type="inferred from homology"/>
<evidence type="ECO:0000313" key="6">
    <source>
        <dbReference type="Proteomes" id="UP001148125"/>
    </source>
</evidence>
<dbReference type="Pfam" id="PF01121">
    <property type="entry name" value="CoaE"/>
    <property type="match status" value="1"/>
</dbReference>
<dbReference type="InterPro" id="IPR001977">
    <property type="entry name" value="Depp_CoAkinase"/>
</dbReference>
<name>A0ABT5VA51_9BACI</name>
<organism evidence="5 6">
    <name type="scientific">Alkalihalobacterium chitinilyticum</name>
    <dbReference type="NCBI Taxonomy" id="2980103"/>
    <lineage>
        <taxon>Bacteria</taxon>
        <taxon>Bacillati</taxon>
        <taxon>Bacillota</taxon>
        <taxon>Bacilli</taxon>
        <taxon>Bacillales</taxon>
        <taxon>Bacillaceae</taxon>
        <taxon>Alkalihalobacterium</taxon>
    </lineage>
</organism>
<evidence type="ECO:0000256" key="4">
    <source>
        <dbReference type="NCBIfam" id="TIGR00152"/>
    </source>
</evidence>
<dbReference type="EC" id="2.7.1.24" evidence="3 4"/>
<dbReference type="PANTHER" id="PTHR10695:SF46">
    <property type="entry name" value="BIFUNCTIONAL COENZYME A SYNTHASE-RELATED"/>
    <property type="match status" value="1"/>
</dbReference>
<sequence length="199" mass="22717">MIIGLTGGIASGKSTVSHFISKLGIPIIDADVIAREVVEPGEEAFKQIVSHFGTQVLNEEGTIARKRLGEIIFNDEKERKILNSIVHPAIRKRMIETKDRFYKEGHSVVVYDLPLLFESDLRHMVDKVLLVYVEEQVQLERLMARDQSSKEEAMSRIQSQMPLKDKIKLADEVINNNGTIEDTEEQLTQILIKWQIINH</sequence>
<dbReference type="Proteomes" id="UP001148125">
    <property type="component" value="Unassembled WGS sequence"/>
</dbReference>
<dbReference type="SUPFAM" id="SSF52540">
    <property type="entry name" value="P-loop containing nucleoside triphosphate hydrolases"/>
    <property type="match status" value="1"/>
</dbReference>
<protein>
    <recommendedName>
        <fullName evidence="3 4">Dephospho-CoA kinase</fullName>
        <ecNumber evidence="3 4">2.7.1.24</ecNumber>
    </recommendedName>
    <alternativeName>
        <fullName evidence="3">Dephosphocoenzyme A kinase</fullName>
    </alternativeName>
</protein>
<keyword evidence="3" id="KW-0173">Coenzyme A biosynthesis</keyword>
<dbReference type="GO" id="GO:0004140">
    <property type="term" value="F:dephospho-CoA kinase activity"/>
    <property type="evidence" value="ECO:0007669"/>
    <property type="project" value="UniProtKB-EC"/>
</dbReference>
<dbReference type="EMBL" id="JAOTPO010000002">
    <property type="protein sequence ID" value="MDE5412342.1"/>
    <property type="molecule type" value="Genomic_DNA"/>
</dbReference>
<dbReference type="InterPro" id="IPR027417">
    <property type="entry name" value="P-loop_NTPase"/>
</dbReference>
<comment type="catalytic activity">
    <reaction evidence="3">
        <text>3'-dephospho-CoA + ATP = ADP + CoA + H(+)</text>
        <dbReference type="Rhea" id="RHEA:18245"/>
        <dbReference type="ChEBI" id="CHEBI:15378"/>
        <dbReference type="ChEBI" id="CHEBI:30616"/>
        <dbReference type="ChEBI" id="CHEBI:57287"/>
        <dbReference type="ChEBI" id="CHEBI:57328"/>
        <dbReference type="ChEBI" id="CHEBI:456216"/>
        <dbReference type="EC" id="2.7.1.24"/>
    </reaction>
</comment>
<keyword evidence="3 5" id="KW-0418">Kinase</keyword>
<comment type="similarity">
    <text evidence="3">Belongs to the CoaE family.</text>
</comment>
<dbReference type="CDD" id="cd02022">
    <property type="entry name" value="DPCK"/>
    <property type="match status" value="1"/>
</dbReference>
<evidence type="ECO:0000256" key="3">
    <source>
        <dbReference type="HAMAP-Rule" id="MF_00376"/>
    </source>
</evidence>
<dbReference type="Gene3D" id="3.40.50.300">
    <property type="entry name" value="P-loop containing nucleotide triphosphate hydrolases"/>
    <property type="match status" value="1"/>
</dbReference>
<dbReference type="PANTHER" id="PTHR10695">
    <property type="entry name" value="DEPHOSPHO-COA KINASE-RELATED"/>
    <property type="match status" value="1"/>
</dbReference>
<keyword evidence="6" id="KW-1185">Reference proteome</keyword>
<gene>
    <name evidence="3 5" type="primary">coaE</name>
    <name evidence="5" type="ORF">N7Z68_03020</name>
</gene>
<accession>A0ABT5VA51</accession>
<keyword evidence="2 3" id="KW-0067">ATP-binding</keyword>
<keyword evidence="1 3" id="KW-0547">Nucleotide-binding</keyword>
<evidence type="ECO:0000256" key="2">
    <source>
        <dbReference type="ARBA" id="ARBA00022840"/>
    </source>
</evidence>
<dbReference type="HAMAP" id="MF_00376">
    <property type="entry name" value="Dephospho_CoA_kinase"/>
    <property type="match status" value="1"/>
</dbReference>
<comment type="subcellular location">
    <subcellularLocation>
        <location evidence="3">Cytoplasm</location>
    </subcellularLocation>
</comment>
<comment type="pathway">
    <text evidence="3">Cofactor biosynthesis; coenzyme A biosynthesis; CoA from (R)-pantothenate: step 5/5.</text>
</comment>
<evidence type="ECO:0000313" key="5">
    <source>
        <dbReference type="EMBL" id="MDE5412342.1"/>
    </source>
</evidence>
<reference evidence="5" key="1">
    <citation type="submission" date="2024-05" db="EMBL/GenBank/DDBJ databases">
        <title>Alkalihalobacillus sp. strain MEB203 novel alkaliphilic bacterium from Lonar Lake, India.</title>
        <authorList>
            <person name="Joshi A."/>
            <person name="Thite S."/>
            <person name="Mengade P."/>
        </authorList>
    </citation>
    <scope>NUCLEOTIDE SEQUENCE</scope>
    <source>
        <strain evidence="5">MEB 203</strain>
    </source>
</reference>
<feature type="binding site" evidence="3">
    <location>
        <begin position="10"/>
        <end position="15"/>
    </location>
    <ligand>
        <name>ATP</name>
        <dbReference type="ChEBI" id="CHEBI:30616"/>
    </ligand>
</feature>
<dbReference type="PROSITE" id="PS51219">
    <property type="entry name" value="DPCK"/>
    <property type="match status" value="1"/>
</dbReference>
<comment type="caution">
    <text evidence="5">The sequence shown here is derived from an EMBL/GenBank/DDBJ whole genome shotgun (WGS) entry which is preliminary data.</text>
</comment>
<dbReference type="NCBIfam" id="TIGR00152">
    <property type="entry name" value="dephospho-CoA kinase"/>
    <property type="match status" value="1"/>
</dbReference>